<evidence type="ECO:0000313" key="3">
    <source>
        <dbReference type="Proteomes" id="UP000283387"/>
    </source>
</evidence>
<evidence type="ECO:0000256" key="1">
    <source>
        <dbReference type="SAM" id="SignalP"/>
    </source>
</evidence>
<reference evidence="2 3" key="1">
    <citation type="submission" date="2018-09" db="EMBL/GenBank/DDBJ databases">
        <title>Genomic Encyclopedia of Archaeal and Bacterial Type Strains, Phase II (KMG-II): from individual species to whole genera.</title>
        <authorList>
            <person name="Goeker M."/>
        </authorList>
    </citation>
    <scope>NUCLEOTIDE SEQUENCE [LARGE SCALE GENOMIC DNA]</scope>
    <source>
        <strain evidence="2 3">DSM 27148</strain>
    </source>
</reference>
<evidence type="ECO:0000313" key="2">
    <source>
        <dbReference type="EMBL" id="RKD92222.1"/>
    </source>
</evidence>
<gene>
    <name evidence="2" type="ORF">BC643_2592</name>
</gene>
<keyword evidence="3" id="KW-1185">Reference proteome</keyword>
<organism evidence="2 3">
    <name type="scientific">Mangrovibacterium diazotrophicum</name>
    <dbReference type="NCBI Taxonomy" id="1261403"/>
    <lineage>
        <taxon>Bacteria</taxon>
        <taxon>Pseudomonadati</taxon>
        <taxon>Bacteroidota</taxon>
        <taxon>Bacteroidia</taxon>
        <taxon>Marinilabiliales</taxon>
        <taxon>Prolixibacteraceae</taxon>
        <taxon>Mangrovibacterium</taxon>
    </lineage>
</organism>
<dbReference type="OrthoDB" id="1421512at2"/>
<feature type="chain" id="PRO_5019540860" evidence="1">
    <location>
        <begin position="21"/>
        <end position="211"/>
    </location>
</feature>
<dbReference type="RefSeq" id="WP_120273455.1">
    <property type="nucleotide sequence ID" value="NZ_RAPN01000001.1"/>
</dbReference>
<keyword evidence="1" id="KW-0732">Signal</keyword>
<feature type="signal peptide" evidence="1">
    <location>
        <begin position="1"/>
        <end position="20"/>
    </location>
</feature>
<dbReference type="EMBL" id="RAPN01000001">
    <property type="protein sequence ID" value="RKD92222.1"/>
    <property type="molecule type" value="Genomic_DNA"/>
</dbReference>
<comment type="caution">
    <text evidence="2">The sequence shown here is derived from an EMBL/GenBank/DDBJ whole genome shotgun (WGS) entry which is preliminary data.</text>
</comment>
<name>A0A419W9Z0_9BACT</name>
<accession>A0A419W9Z0</accession>
<dbReference type="Proteomes" id="UP000283387">
    <property type="component" value="Unassembled WGS sequence"/>
</dbReference>
<protein>
    <submittedName>
        <fullName evidence="2">Uncharacterized protein</fullName>
    </submittedName>
</protein>
<sequence length="211" mass="24732">MKHRILHIFFLFLFANSLKAQNNRDSLTTKFIDTHIEILNLERSDSTTSSEIFRLWFDDYQVVELVSDGETGVKGKLICYVKKIARKEKKSKIISQCLTIPDDTAQRLFETFKENHFETLPDCRDIEDYVFGCDGSSVTFEIKTPEIRRNYYYWEPEFQISVVSTNVSLQAVTRILVELNKDINRSQLFKNFTNTLAVGRYRYGMIVLQIL</sequence>
<dbReference type="AlphaFoldDB" id="A0A419W9Z0"/>
<proteinExistence type="predicted"/>